<evidence type="ECO:0000256" key="2">
    <source>
        <dbReference type="PROSITE-ProRule" id="PRU00169"/>
    </source>
</evidence>
<dbReference type="RefSeq" id="WP_073255092.1">
    <property type="nucleotide sequence ID" value="NZ_FQZQ01000020.1"/>
</dbReference>
<dbReference type="Pfam" id="PF00072">
    <property type="entry name" value="Response_reg"/>
    <property type="match status" value="1"/>
</dbReference>
<evidence type="ECO:0000313" key="4">
    <source>
        <dbReference type="EMBL" id="SHK16224.1"/>
    </source>
</evidence>
<keyword evidence="5" id="KW-1185">Reference proteome</keyword>
<evidence type="ECO:0000256" key="1">
    <source>
        <dbReference type="ARBA" id="ARBA00022553"/>
    </source>
</evidence>
<keyword evidence="1 2" id="KW-0597">Phosphoprotein</keyword>
<dbReference type="STRING" id="1470563.SAMN05444000_12063"/>
<evidence type="ECO:0000313" key="5">
    <source>
        <dbReference type="Proteomes" id="UP000183982"/>
    </source>
</evidence>
<dbReference type="SMART" id="SM00448">
    <property type="entry name" value="REC"/>
    <property type="match status" value="1"/>
</dbReference>
<dbReference type="SUPFAM" id="SSF52172">
    <property type="entry name" value="CheY-like"/>
    <property type="match status" value="1"/>
</dbReference>
<organism evidence="4 5">
    <name type="scientific">Shimia gijangensis</name>
    <dbReference type="NCBI Taxonomy" id="1470563"/>
    <lineage>
        <taxon>Bacteria</taxon>
        <taxon>Pseudomonadati</taxon>
        <taxon>Pseudomonadota</taxon>
        <taxon>Alphaproteobacteria</taxon>
        <taxon>Rhodobacterales</taxon>
        <taxon>Roseobacteraceae</taxon>
    </lineage>
</organism>
<dbReference type="InterPro" id="IPR050595">
    <property type="entry name" value="Bact_response_regulator"/>
</dbReference>
<reference evidence="5" key="1">
    <citation type="submission" date="2016-11" db="EMBL/GenBank/DDBJ databases">
        <authorList>
            <person name="Varghese N."/>
            <person name="Submissions S."/>
        </authorList>
    </citation>
    <scope>NUCLEOTIDE SEQUENCE [LARGE SCALE GENOMIC DNA]</scope>
    <source>
        <strain evidence="5">DSM 100564</strain>
    </source>
</reference>
<sequence length="238" mass="25270">MDDFSLLTAHTQPTARRPLLGLTVLVVEDSRYACDAIRLLCLRSGARIRRADCLGSARKHLQTYRPSVVIVDMGLPDGSGADLIAELALAQPRVGVVLAISGETAVEADAMDAGADGFLPKPLASLGVFQEAILSRLPADRQPEGPRSVPAEVVHPDRVAYRDDLCHAAASLSKGVKAREIAYVGQFLSGIARSAGDRPLARAAEAISGKNGFSNSLHTDVSTLDRLLKDRIAQEVAI</sequence>
<dbReference type="Gene3D" id="3.40.50.2300">
    <property type="match status" value="1"/>
</dbReference>
<name>A0A1M6Q7E6_9RHOB</name>
<gene>
    <name evidence="4" type="ORF">SAMN05444000_12063</name>
</gene>
<proteinExistence type="predicted"/>
<feature type="modified residue" description="4-aspartylphosphate" evidence="2">
    <location>
        <position position="72"/>
    </location>
</feature>
<accession>A0A1M6Q7E6</accession>
<dbReference type="InterPro" id="IPR011006">
    <property type="entry name" value="CheY-like_superfamily"/>
</dbReference>
<dbReference type="PANTHER" id="PTHR44591">
    <property type="entry name" value="STRESS RESPONSE REGULATOR PROTEIN 1"/>
    <property type="match status" value="1"/>
</dbReference>
<feature type="domain" description="Response regulatory" evidence="3">
    <location>
        <begin position="23"/>
        <end position="136"/>
    </location>
</feature>
<protein>
    <submittedName>
        <fullName evidence="4">Response regulator receiver domain-containing protein</fullName>
    </submittedName>
</protein>
<dbReference type="CDD" id="cd00156">
    <property type="entry name" value="REC"/>
    <property type="match status" value="1"/>
</dbReference>
<dbReference type="PROSITE" id="PS50110">
    <property type="entry name" value="RESPONSE_REGULATORY"/>
    <property type="match status" value="1"/>
</dbReference>
<dbReference type="InterPro" id="IPR001789">
    <property type="entry name" value="Sig_transdc_resp-reg_receiver"/>
</dbReference>
<dbReference type="EMBL" id="FQZQ01000020">
    <property type="protein sequence ID" value="SHK16224.1"/>
    <property type="molecule type" value="Genomic_DNA"/>
</dbReference>
<dbReference type="OrthoDB" id="7831674at2"/>
<dbReference type="PANTHER" id="PTHR44591:SF3">
    <property type="entry name" value="RESPONSE REGULATORY DOMAIN-CONTAINING PROTEIN"/>
    <property type="match status" value="1"/>
</dbReference>
<evidence type="ECO:0000259" key="3">
    <source>
        <dbReference type="PROSITE" id="PS50110"/>
    </source>
</evidence>
<dbReference type="Proteomes" id="UP000183982">
    <property type="component" value="Unassembled WGS sequence"/>
</dbReference>
<dbReference type="AlphaFoldDB" id="A0A1M6Q7E6"/>
<dbReference type="GO" id="GO:0000160">
    <property type="term" value="P:phosphorelay signal transduction system"/>
    <property type="evidence" value="ECO:0007669"/>
    <property type="project" value="InterPro"/>
</dbReference>